<feature type="repeat" description="RCC1" evidence="1">
    <location>
        <begin position="330"/>
        <end position="384"/>
    </location>
</feature>
<evidence type="ECO:0000313" key="4">
    <source>
        <dbReference type="Proteomes" id="UP000532252"/>
    </source>
</evidence>
<gene>
    <name evidence="3" type="primary">Rcc2</name>
    <name evidence="3" type="ORF">MOTALB_R10151</name>
</gene>
<evidence type="ECO:0000256" key="1">
    <source>
        <dbReference type="PROSITE-ProRule" id="PRU00235"/>
    </source>
</evidence>
<feature type="region of interest" description="Disordered" evidence="2">
    <location>
        <begin position="385"/>
        <end position="404"/>
    </location>
</feature>
<feature type="repeat" description="RCC1" evidence="1">
    <location>
        <begin position="155"/>
        <end position="230"/>
    </location>
</feature>
<evidence type="ECO:0000313" key="3">
    <source>
        <dbReference type="EMBL" id="NWS06882.1"/>
    </source>
</evidence>
<dbReference type="GO" id="GO:0031267">
    <property type="term" value="F:small GTPase binding"/>
    <property type="evidence" value="ECO:0007669"/>
    <property type="project" value="TreeGrafter"/>
</dbReference>
<sequence length="404" mass="44116">QKLEGSKSRGQLLIFGATNWDLIGRKEVPKQQAAYRNLGQNLWGPHRYGSLGGLRVRSVVSGPCAAHSLLITAEGKLWSWDSGRTVPLSRFSPKIPVFPAESGSVFAFGENKLGQLGLGNQTDTVPSPTQILYNGQPISKLGCGAEFSMVMDCKGNLYSFGCPEYGQLGHNSDGKFIARAQRIEYDCELLPRRVALFVERTKDGQVLPVPNVVVRDVACGANHTLVLDSQKRVFSWGFGGYGRLGHAEQKDEMVPRLVKLFDFPGRGAAQIYAGYTCSFAVSETGGLFFWGATNTSRESTMYPKAVQDLCGWKIRSLACGKSSVIVAADESTISWGPSPTFGELGYGDHKPKSSTAAQEVKTLDGIYTEQVAMGYSHSLVIARDESEAEQEKLRKLPEYNPRTL</sequence>
<feature type="compositionally biased region" description="Basic and acidic residues" evidence="2">
    <location>
        <begin position="385"/>
        <end position="397"/>
    </location>
</feature>
<dbReference type="AlphaFoldDB" id="A0A7K5CF24"/>
<dbReference type="PANTHER" id="PTHR46207:SF1">
    <property type="entry name" value="PROTEIN RCC2"/>
    <property type="match status" value="1"/>
</dbReference>
<feature type="non-terminal residue" evidence="3">
    <location>
        <position position="404"/>
    </location>
</feature>
<name>A0A7K5CF24_MOTAL</name>
<dbReference type="Pfam" id="PF00415">
    <property type="entry name" value="RCC1"/>
    <property type="match status" value="3"/>
</dbReference>
<reference evidence="3 4" key="1">
    <citation type="submission" date="2019-09" db="EMBL/GenBank/DDBJ databases">
        <title>Bird 10,000 Genomes (B10K) Project - Family phase.</title>
        <authorList>
            <person name="Zhang G."/>
        </authorList>
    </citation>
    <scope>NUCLEOTIDE SEQUENCE [LARGE SCALE GENOMIC DNA]</scope>
    <source>
        <strain evidence="3">B10K-DU-001-75</strain>
        <tissue evidence="3">Muscle</tissue>
    </source>
</reference>
<feature type="non-terminal residue" evidence="3">
    <location>
        <position position="1"/>
    </location>
</feature>
<feature type="repeat" description="RCC1" evidence="1">
    <location>
        <begin position="103"/>
        <end position="154"/>
    </location>
</feature>
<dbReference type="SUPFAM" id="SSF50985">
    <property type="entry name" value="RCC1/BLIP-II"/>
    <property type="match status" value="1"/>
</dbReference>
<dbReference type="EMBL" id="VXBE01010296">
    <property type="protein sequence ID" value="NWS06882.1"/>
    <property type="molecule type" value="Genomic_DNA"/>
</dbReference>
<protein>
    <submittedName>
        <fullName evidence="3">RCC2 protein</fullName>
    </submittedName>
</protein>
<dbReference type="PROSITE" id="PS00626">
    <property type="entry name" value="RCC1_2"/>
    <property type="match status" value="1"/>
</dbReference>
<dbReference type="PANTHER" id="PTHR46207">
    <property type="entry name" value="PROTEIN RCC2"/>
    <property type="match status" value="1"/>
</dbReference>
<dbReference type="InterPro" id="IPR028641">
    <property type="entry name" value="RCC2"/>
</dbReference>
<proteinExistence type="predicted"/>
<keyword evidence="4" id="KW-1185">Reference proteome</keyword>
<dbReference type="GO" id="GO:0016020">
    <property type="term" value="C:membrane"/>
    <property type="evidence" value="ECO:0007669"/>
    <property type="project" value="TreeGrafter"/>
</dbReference>
<dbReference type="InterPro" id="IPR009091">
    <property type="entry name" value="RCC1/BLIP-II"/>
</dbReference>
<dbReference type="PROSITE" id="PS50012">
    <property type="entry name" value="RCC1_3"/>
    <property type="match status" value="4"/>
</dbReference>
<dbReference type="Proteomes" id="UP000532252">
    <property type="component" value="Unassembled WGS sequence"/>
</dbReference>
<dbReference type="Gene3D" id="2.130.10.30">
    <property type="entry name" value="Regulator of chromosome condensation 1/beta-lactamase-inhibitor protein II"/>
    <property type="match status" value="1"/>
</dbReference>
<organism evidence="3 4">
    <name type="scientific">Motacilla alba</name>
    <name type="common">White wagtail</name>
    <name type="synonym">Pied wagtail</name>
    <dbReference type="NCBI Taxonomy" id="45807"/>
    <lineage>
        <taxon>Eukaryota</taxon>
        <taxon>Metazoa</taxon>
        <taxon>Chordata</taxon>
        <taxon>Craniata</taxon>
        <taxon>Vertebrata</taxon>
        <taxon>Euteleostomi</taxon>
        <taxon>Archelosauria</taxon>
        <taxon>Archosauria</taxon>
        <taxon>Dinosauria</taxon>
        <taxon>Saurischia</taxon>
        <taxon>Theropoda</taxon>
        <taxon>Coelurosauria</taxon>
        <taxon>Aves</taxon>
        <taxon>Neognathae</taxon>
        <taxon>Neoaves</taxon>
        <taxon>Telluraves</taxon>
        <taxon>Australaves</taxon>
        <taxon>Passeriformes</taxon>
        <taxon>Passeroidea</taxon>
        <taxon>Motacillidae</taxon>
        <taxon>Motacilla</taxon>
    </lineage>
</organism>
<comment type="caution">
    <text evidence="3">The sequence shown here is derived from an EMBL/GenBank/DDBJ whole genome shotgun (WGS) entry which is preliminary data.</text>
</comment>
<dbReference type="InterPro" id="IPR000408">
    <property type="entry name" value="Reg_chr_condens"/>
</dbReference>
<accession>A0A7K5CF24</accession>
<evidence type="ECO:0000256" key="2">
    <source>
        <dbReference type="SAM" id="MobiDB-lite"/>
    </source>
</evidence>
<feature type="repeat" description="RCC1" evidence="1">
    <location>
        <begin position="231"/>
        <end position="284"/>
    </location>
</feature>
<dbReference type="FunFam" id="2.130.10.30:FF:000009">
    <property type="entry name" value="Regulator of chromosome condensation 2"/>
    <property type="match status" value="1"/>
</dbReference>